<evidence type="ECO:0000313" key="2">
    <source>
        <dbReference type="EMBL" id="NMG42865.1"/>
    </source>
</evidence>
<gene>
    <name evidence="2" type="ORF">GPA22_03825</name>
</gene>
<evidence type="ECO:0000313" key="3">
    <source>
        <dbReference type="Proteomes" id="UP000623795"/>
    </source>
</evidence>
<name>A0ABX1PUI8_9RHOO</name>
<dbReference type="EMBL" id="WTVN01000003">
    <property type="protein sequence ID" value="NMG42865.1"/>
    <property type="molecule type" value="Genomic_DNA"/>
</dbReference>
<dbReference type="RefSeq" id="WP_169254773.1">
    <property type="nucleotide sequence ID" value="NZ_WTVN01000003.1"/>
</dbReference>
<reference evidence="2 3" key="1">
    <citation type="submission" date="2019-12" db="EMBL/GenBank/DDBJ databases">
        <title>Comparative genomics gives insights into the taxonomy of the Azoarcus-Aromatoleum group and reveals separate origins of nif in the plant-associated Azoarcus and non-plant-associated Aromatoleum sub-groups.</title>
        <authorList>
            <person name="Lafos M."/>
            <person name="Maluk M."/>
            <person name="Batista M."/>
            <person name="Junghare M."/>
            <person name="Carmona M."/>
            <person name="Faoro H."/>
            <person name="Cruz L.M."/>
            <person name="Battistoni F."/>
            <person name="De Souza E."/>
            <person name="Pedrosa F."/>
            <person name="Chen W.-M."/>
            <person name="Poole P.S."/>
            <person name="Dixon R.A."/>
            <person name="James E.K."/>
        </authorList>
    </citation>
    <scope>NUCLEOTIDE SEQUENCE [LARGE SCALE GENOMIC DNA]</scope>
    <source>
        <strain evidence="2 3">Td21</strain>
    </source>
</reference>
<keyword evidence="1" id="KW-1133">Transmembrane helix</keyword>
<feature type="transmembrane region" description="Helical" evidence="1">
    <location>
        <begin position="17"/>
        <end position="37"/>
    </location>
</feature>
<sequence length="176" mass="19819">MDTLSVATGAWYETKEVIAAFVGATLAFALIVLYDWLKSRRRRRAHFAALRAEIEHCRTLAQTYLTDGIPAPLYRLPTIAYAHSLPALLADGGLNEAHTRDLLAFFNHVETFNRGLDQSEAARRILDSAERDAKLSEEFSRNHLKAEKLIPLRSQSNSLYDAAASVVNSRLRCYRL</sequence>
<accession>A0ABX1PUI8</accession>
<protein>
    <submittedName>
        <fullName evidence="2">Uncharacterized protein</fullName>
    </submittedName>
</protein>
<evidence type="ECO:0000256" key="1">
    <source>
        <dbReference type="SAM" id="Phobius"/>
    </source>
</evidence>
<comment type="caution">
    <text evidence="2">The sequence shown here is derived from an EMBL/GenBank/DDBJ whole genome shotgun (WGS) entry which is preliminary data.</text>
</comment>
<dbReference type="Proteomes" id="UP000623795">
    <property type="component" value="Unassembled WGS sequence"/>
</dbReference>
<keyword evidence="1" id="KW-0812">Transmembrane</keyword>
<keyword evidence="3" id="KW-1185">Reference proteome</keyword>
<keyword evidence="1" id="KW-0472">Membrane</keyword>
<proteinExistence type="predicted"/>
<organism evidence="2 3">
    <name type="scientific">Aromatoleum toluvorans</name>
    <dbReference type="NCBI Taxonomy" id="92002"/>
    <lineage>
        <taxon>Bacteria</taxon>
        <taxon>Pseudomonadati</taxon>
        <taxon>Pseudomonadota</taxon>
        <taxon>Betaproteobacteria</taxon>
        <taxon>Rhodocyclales</taxon>
        <taxon>Rhodocyclaceae</taxon>
        <taxon>Aromatoleum</taxon>
    </lineage>
</organism>